<dbReference type="GO" id="GO:0000122">
    <property type="term" value="P:negative regulation of transcription by RNA polymerase II"/>
    <property type="evidence" value="ECO:0007669"/>
    <property type="project" value="TreeGrafter"/>
</dbReference>
<evidence type="ECO:0000256" key="1">
    <source>
        <dbReference type="ARBA" id="ARBA00004123"/>
    </source>
</evidence>
<accession>A0A8C9W426</accession>
<evidence type="ECO:0000259" key="14">
    <source>
        <dbReference type="PROSITE" id="PS51843"/>
    </source>
</evidence>
<gene>
    <name evidence="15" type="primary">NR0B1</name>
</gene>
<evidence type="ECO:0000256" key="8">
    <source>
        <dbReference type="ARBA" id="ARBA00022833"/>
    </source>
</evidence>
<keyword evidence="7" id="KW-0863">Zinc-finger</keyword>
<name>A0A8C9W426_SCLFO</name>
<dbReference type="InterPro" id="IPR035500">
    <property type="entry name" value="NHR-like_dom_sf"/>
</dbReference>
<dbReference type="Ensembl" id="ENSSFOT00015059736.1">
    <property type="protein sequence ID" value="ENSSFOP00015068559.1"/>
    <property type="gene ID" value="ENSSFOG00015025540.1"/>
</dbReference>
<keyword evidence="5" id="KW-0678">Repressor</keyword>
<dbReference type="GeneTree" id="ENSGT00390000015719"/>
<dbReference type="OrthoDB" id="9926883at2759"/>
<evidence type="ECO:0000256" key="13">
    <source>
        <dbReference type="ARBA" id="ARBA00023242"/>
    </source>
</evidence>
<reference evidence="15" key="2">
    <citation type="submission" date="2025-08" db="UniProtKB">
        <authorList>
            <consortium name="Ensembl"/>
        </authorList>
    </citation>
    <scope>IDENTIFICATION</scope>
</reference>
<keyword evidence="16" id="KW-1185">Reference proteome</keyword>
<evidence type="ECO:0000256" key="4">
    <source>
        <dbReference type="ARBA" id="ARBA00022490"/>
    </source>
</evidence>
<evidence type="ECO:0000256" key="6">
    <source>
        <dbReference type="ARBA" id="ARBA00022723"/>
    </source>
</evidence>
<dbReference type="PROSITE" id="PS51843">
    <property type="entry name" value="NR_LBD"/>
    <property type="match status" value="1"/>
</dbReference>
<sequence>EEEEEEEEKSASGHRRRGSILYSILKNDGPAERAAHRRPEPPVPPQACSCASNRRVALRSPQVTCKAASAVLVKTLRFVKNVPCFRELPADDQLLLVRSSWAPLLVLGLAQDRVDFETTESAEPSMLQRILTGGRDEDERGDKHGAHRDVSLADIHAIKAFLNRCWGLDISTKEYAYLKGAVLFNPDLAGLRCLQHICGLQREAHRALDEHVRMMHRADGARSARLFVALSTLRSISARVVAELFFRPVIGTVDMEELLLDLFYGK</sequence>
<comment type="subcellular location">
    <subcellularLocation>
        <location evidence="2">Cytoplasm</location>
    </subcellularLocation>
    <subcellularLocation>
        <location evidence="1">Nucleus</location>
    </subcellularLocation>
</comment>
<evidence type="ECO:0000256" key="10">
    <source>
        <dbReference type="ARBA" id="ARBA00023125"/>
    </source>
</evidence>
<dbReference type="PANTHER" id="PTHR24081:SF1">
    <property type="entry name" value="NUCLEAR RECEPTOR SUBFAMILY 0 GROUP B MEMBER 1"/>
    <property type="match status" value="1"/>
</dbReference>
<evidence type="ECO:0000256" key="11">
    <source>
        <dbReference type="ARBA" id="ARBA00023163"/>
    </source>
</evidence>
<evidence type="ECO:0000256" key="3">
    <source>
        <dbReference type="ARBA" id="ARBA00006647"/>
    </source>
</evidence>
<evidence type="ECO:0000313" key="15">
    <source>
        <dbReference type="Ensembl" id="ENSSFOP00015068559.1"/>
    </source>
</evidence>
<proteinExistence type="inferred from homology"/>
<dbReference type="GO" id="GO:0003677">
    <property type="term" value="F:DNA binding"/>
    <property type="evidence" value="ECO:0007669"/>
    <property type="project" value="UniProtKB-KW"/>
</dbReference>
<evidence type="ECO:0000256" key="9">
    <source>
        <dbReference type="ARBA" id="ARBA00023015"/>
    </source>
</evidence>
<dbReference type="PANTHER" id="PTHR24081">
    <property type="entry name" value="NUCLEAR RECEPTOR SUBFAMILY 0 GROUP B"/>
    <property type="match status" value="1"/>
</dbReference>
<dbReference type="Proteomes" id="UP000694397">
    <property type="component" value="Chromosome 1"/>
</dbReference>
<evidence type="ECO:0000256" key="7">
    <source>
        <dbReference type="ARBA" id="ARBA00022771"/>
    </source>
</evidence>
<evidence type="ECO:0000256" key="2">
    <source>
        <dbReference type="ARBA" id="ARBA00004496"/>
    </source>
</evidence>
<dbReference type="SMART" id="SM00430">
    <property type="entry name" value="HOLI"/>
    <property type="match status" value="1"/>
</dbReference>
<keyword evidence="6" id="KW-0479">Metal-binding</keyword>
<dbReference type="Gene3D" id="1.10.565.10">
    <property type="entry name" value="Retinoid X Receptor"/>
    <property type="match status" value="1"/>
</dbReference>
<feature type="domain" description="NR LBD" evidence="14">
    <location>
        <begin position="24"/>
        <end position="266"/>
    </location>
</feature>
<organism evidence="15 16">
    <name type="scientific">Scleropages formosus</name>
    <name type="common">Asian bonytongue</name>
    <name type="synonym">Osteoglossum formosum</name>
    <dbReference type="NCBI Taxonomy" id="113540"/>
    <lineage>
        <taxon>Eukaryota</taxon>
        <taxon>Metazoa</taxon>
        <taxon>Chordata</taxon>
        <taxon>Craniata</taxon>
        <taxon>Vertebrata</taxon>
        <taxon>Euteleostomi</taxon>
        <taxon>Actinopterygii</taxon>
        <taxon>Neopterygii</taxon>
        <taxon>Teleostei</taxon>
        <taxon>Osteoglossocephala</taxon>
        <taxon>Osteoglossomorpha</taxon>
        <taxon>Osteoglossiformes</taxon>
        <taxon>Osteoglossidae</taxon>
        <taxon>Scleropages</taxon>
    </lineage>
</organism>
<keyword evidence="8" id="KW-0862">Zinc</keyword>
<dbReference type="PRINTS" id="PR00398">
    <property type="entry name" value="STRDHORMONER"/>
</dbReference>
<evidence type="ECO:0000313" key="16">
    <source>
        <dbReference type="Proteomes" id="UP000694397"/>
    </source>
</evidence>
<dbReference type="CDD" id="cd07350">
    <property type="entry name" value="NR_LBD_Dax1"/>
    <property type="match status" value="1"/>
</dbReference>
<keyword evidence="9" id="KW-0805">Transcription regulation</keyword>
<dbReference type="GO" id="GO:0005634">
    <property type="term" value="C:nucleus"/>
    <property type="evidence" value="ECO:0007669"/>
    <property type="project" value="UniProtKB-SubCell"/>
</dbReference>
<evidence type="ECO:0000256" key="12">
    <source>
        <dbReference type="ARBA" id="ARBA00023170"/>
    </source>
</evidence>
<keyword evidence="10" id="KW-0238">DNA-binding</keyword>
<dbReference type="GO" id="GO:0008270">
    <property type="term" value="F:zinc ion binding"/>
    <property type="evidence" value="ECO:0007669"/>
    <property type="project" value="UniProtKB-KW"/>
</dbReference>
<reference evidence="15" key="3">
    <citation type="submission" date="2025-09" db="UniProtKB">
        <authorList>
            <consortium name="Ensembl"/>
        </authorList>
    </citation>
    <scope>IDENTIFICATION</scope>
</reference>
<keyword evidence="12" id="KW-0675">Receptor</keyword>
<keyword evidence="4" id="KW-0963">Cytoplasm</keyword>
<dbReference type="GO" id="GO:0003714">
    <property type="term" value="F:transcription corepressor activity"/>
    <property type="evidence" value="ECO:0007669"/>
    <property type="project" value="TreeGrafter"/>
</dbReference>
<keyword evidence="13" id="KW-0539">Nucleus</keyword>
<dbReference type="FunFam" id="1.10.565.10:FF:000031">
    <property type="entry name" value="Nuclear receptor subfamily 0 group B member 1"/>
    <property type="match status" value="1"/>
</dbReference>
<dbReference type="AlphaFoldDB" id="A0A8C9W426"/>
<dbReference type="SUPFAM" id="SSF48508">
    <property type="entry name" value="Nuclear receptor ligand-binding domain"/>
    <property type="match status" value="1"/>
</dbReference>
<keyword evidence="11" id="KW-0804">Transcription</keyword>
<reference evidence="15 16" key="1">
    <citation type="submission" date="2019-04" db="EMBL/GenBank/DDBJ databases">
        <authorList>
            <consortium name="Wellcome Sanger Institute Data Sharing"/>
        </authorList>
    </citation>
    <scope>NUCLEOTIDE SEQUENCE [LARGE SCALE GENOMIC DNA]</scope>
</reference>
<evidence type="ECO:0000256" key="5">
    <source>
        <dbReference type="ARBA" id="ARBA00022491"/>
    </source>
</evidence>
<comment type="similarity">
    <text evidence="3">Belongs to the nuclear hormone receptor family. NR0 subfamily.</text>
</comment>
<dbReference type="InterPro" id="IPR001723">
    <property type="entry name" value="Nuclear_hrmn_rcpt"/>
</dbReference>
<dbReference type="GO" id="GO:0005737">
    <property type="term" value="C:cytoplasm"/>
    <property type="evidence" value="ECO:0007669"/>
    <property type="project" value="UniProtKB-SubCell"/>
</dbReference>
<dbReference type="InterPro" id="IPR000536">
    <property type="entry name" value="Nucl_hrmn_rcpt_lig-bd"/>
</dbReference>
<dbReference type="Pfam" id="PF00104">
    <property type="entry name" value="Hormone_recep"/>
    <property type="match status" value="1"/>
</dbReference>
<protein>
    <submittedName>
        <fullName evidence="15">Nuclear receptor subfamily 0 group B member 1</fullName>
    </submittedName>
</protein>
<dbReference type="InterPro" id="IPR033544">
    <property type="entry name" value="NR0B1/2"/>
</dbReference>